<evidence type="ECO:0000313" key="4">
    <source>
        <dbReference type="Proteomes" id="UP000712673"/>
    </source>
</evidence>
<dbReference type="PANTHER" id="PTHR45266">
    <property type="entry name" value="OXALOACETATE DECARBOXYLASE ALPHA CHAIN"/>
    <property type="match status" value="1"/>
</dbReference>
<dbReference type="SUPFAM" id="SSF51230">
    <property type="entry name" value="Single hybrid motif"/>
    <property type="match status" value="1"/>
</dbReference>
<keyword evidence="1" id="KW-0092">Biotin</keyword>
<reference evidence="3" key="1">
    <citation type="submission" date="2019-03" db="EMBL/GenBank/DDBJ databases">
        <title>Lake Tanganyika Metagenome-Assembled Genomes (MAGs).</title>
        <authorList>
            <person name="Tran P."/>
        </authorList>
    </citation>
    <scope>NUCLEOTIDE SEQUENCE</scope>
    <source>
        <strain evidence="3">K_DeepCast_65m_m2_066</strain>
    </source>
</reference>
<evidence type="ECO:0000259" key="2">
    <source>
        <dbReference type="PROSITE" id="PS50968"/>
    </source>
</evidence>
<proteinExistence type="predicted"/>
<sequence>MIFAYRRSATDAQVVEVDVQPLPGREGLYRVTVGERVFELTEQQVQHLAWHKEAGRITLQYAGREYHILDARQHRGGPPAGAGSAGDLRAPMAGKIIRVLVQPGEHVTAGTPLLILEAMKMEQQITAPQDGVVTRVLCRVGDQVTAGAELVVMEPVPTT</sequence>
<dbReference type="InterPro" id="IPR050709">
    <property type="entry name" value="Biotin_Carboxyl_Carrier/Decarb"/>
</dbReference>
<dbReference type="Pfam" id="PF00364">
    <property type="entry name" value="Biotin_lipoyl"/>
    <property type="match status" value="1"/>
</dbReference>
<dbReference type="CDD" id="cd06850">
    <property type="entry name" value="biotinyl_domain"/>
    <property type="match status" value="1"/>
</dbReference>
<protein>
    <recommendedName>
        <fullName evidence="2">Lipoyl-binding domain-containing protein</fullName>
    </recommendedName>
</protein>
<dbReference type="PANTHER" id="PTHR45266:SF3">
    <property type="entry name" value="OXALOACETATE DECARBOXYLASE ALPHA CHAIN"/>
    <property type="match status" value="1"/>
</dbReference>
<dbReference type="AlphaFoldDB" id="A0A937W3F1"/>
<comment type="caution">
    <text evidence="3">The sequence shown here is derived from an EMBL/GenBank/DDBJ whole genome shotgun (WGS) entry which is preliminary data.</text>
</comment>
<dbReference type="PROSITE" id="PS50968">
    <property type="entry name" value="BIOTINYL_LIPOYL"/>
    <property type="match status" value="1"/>
</dbReference>
<organism evidence="3 4">
    <name type="scientific">Tectimicrobiota bacterium</name>
    <dbReference type="NCBI Taxonomy" id="2528274"/>
    <lineage>
        <taxon>Bacteria</taxon>
        <taxon>Pseudomonadati</taxon>
        <taxon>Nitrospinota/Tectimicrobiota group</taxon>
        <taxon>Candidatus Tectimicrobiota</taxon>
    </lineage>
</organism>
<evidence type="ECO:0000256" key="1">
    <source>
        <dbReference type="ARBA" id="ARBA00023267"/>
    </source>
</evidence>
<dbReference type="InterPro" id="IPR001882">
    <property type="entry name" value="Biotin_BS"/>
</dbReference>
<name>A0A937W3F1_UNCTE</name>
<dbReference type="EMBL" id="VGLS01000845">
    <property type="protein sequence ID" value="MBM3226264.1"/>
    <property type="molecule type" value="Genomic_DNA"/>
</dbReference>
<accession>A0A937W3F1</accession>
<evidence type="ECO:0000313" key="3">
    <source>
        <dbReference type="EMBL" id="MBM3226264.1"/>
    </source>
</evidence>
<gene>
    <name evidence="3" type="ORF">FJZ47_21070</name>
</gene>
<dbReference type="Proteomes" id="UP000712673">
    <property type="component" value="Unassembled WGS sequence"/>
</dbReference>
<dbReference type="FunFam" id="2.40.50.100:FF:000003">
    <property type="entry name" value="Acetyl-CoA carboxylase biotin carboxyl carrier protein"/>
    <property type="match status" value="1"/>
</dbReference>
<feature type="domain" description="Lipoyl-binding" evidence="2">
    <location>
        <begin position="79"/>
        <end position="154"/>
    </location>
</feature>
<dbReference type="InterPro" id="IPR011053">
    <property type="entry name" value="Single_hybrid_motif"/>
</dbReference>
<dbReference type="InterPro" id="IPR000089">
    <property type="entry name" value="Biotin_lipoyl"/>
</dbReference>
<dbReference type="Gene3D" id="2.40.50.100">
    <property type="match status" value="1"/>
</dbReference>
<dbReference type="PROSITE" id="PS00188">
    <property type="entry name" value="BIOTIN"/>
    <property type="match status" value="1"/>
</dbReference>